<gene>
    <name evidence="1" type="ordered locus">Metev_1489</name>
</gene>
<dbReference type="GeneID" id="9347129"/>
<dbReference type="STRING" id="644295.Metev_1489"/>
<accession>D7E9R9</accession>
<keyword evidence="2" id="KW-1185">Reference proteome</keyword>
<dbReference type="EMBL" id="CP002069">
    <property type="protein sequence ID" value="ADI74341.1"/>
    <property type="molecule type" value="Genomic_DNA"/>
</dbReference>
<protein>
    <submittedName>
        <fullName evidence="1">Uncharacterized protein</fullName>
    </submittedName>
</protein>
<name>D7E9R9_METEZ</name>
<reference evidence="1 2" key="1">
    <citation type="submission" date="2010-06" db="EMBL/GenBank/DDBJ databases">
        <title>Complete sequence chromosome of Methanohalobium evestigatum Z-7303.</title>
        <authorList>
            <consortium name="US DOE Joint Genome Institute"/>
            <person name="Lucas S."/>
            <person name="Copeland A."/>
            <person name="Lapidus A."/>
            <person name="Cheng J.-F."/>
            <person name="Bruce D."/>
            <person name="Goodwin L."/>
            <person name="Pitluck S."/>
            <person name="Saunders E."/>
            <person name="Detter J.C."/>
            <person name="Han C."/>
            <person name="Tapia R."/>
            <person name="Land M."/>
            <person name="Hauser L."/>
            <person name="Kyrpides N."/>
            <person name="Mikhailova N."/>
            <person name="Sieprawska-Lupa M."/>
            <person name="Whitman W.B."/>
            <person name="Anderson I."/>
            <person name="Woyke T."/>
        </authorList>
    </citation>
    <scope>NUCLEOTIDE SEQUENCE [LARGE SCALE GENOMIC DNA]</scope>
    <source>
        <strain evidence="2">ATCC BAA-1072 / DSM 3721 / NBRC 107634 / OCM 161 / Z-7303</strain>
    </source>
</reference>
<dbReference type="KEGG" id="mev:Metev_1489"/>
<dbReference type="Proteomes" id="UP000000391">
    <property type="component" value="Chromosome"/>
</dbReference>
<evidence type="ECO:0000313" key="2">
    <source>
        <dbReference type="Proteomes" id="UP000000391"/>
    </source>
</evidence>
<organism evidence="1 2">
    <name type="scientific">Methanohalobium evestigatum (strain ATCC BAA-1072 / DSM 3721 / NBRC 107634 / OCM 161 / Z-7303)</name>
    <dbReference type="NCBI Taxonomy" id="644295"/>
    <lineage>
        <taxon>Archaea</taxon>
        <taxon>Methanobacteriati</taxon>
        <taxon>Methanobacteriota</taxon>
        <taxon>Stenosarchaea group</taxon>
        <taxon>Methanomicrobia</taxon>
        <taxon>Methanosarcinales</taxon>
        <taxon>Methanosarcinaceae</taxon>
        <taxon>Methanohalobium</taxon>
    </lineage>
</organism>
<dbReference type="HOGENOM" id="CLU_2271042_0_0_2"/>
<sequence>MIPFYYAGYSHASDKYNINVTEVSDVYVYNANKIPDNYTRITEKELDEYPKLKNALNKNGEASLTESEFNELDRFLTEYYHGRPYIKYKEKYYMIELDYNVT</sequence>
<evidence type="ECO:0000313" key="1">
    <source>
        <dbReference type="EMBL" id="ADI74341.1"/>
    </source>
</evidence>
<proteinExistence type="predicted"/>
<dbReference type="AlphaFoldDB" id="D7E9R9"/>
<dbReference type="RefSeq" id="WP_013194906.1">
    <property type="nucleotide sequence ID" value="NC_014253.1"/>
</dbReference>